<evidence type="ECO:0000256" key="5">
    <source>
        <dbReference type="ARBA" id="ARBA00022692"/>
    </source>
</evidence>
<dbReference type="PANTHER" id="PTHR30026:SF20">
    <property type="entry name" value="OUTER MEMBRANE PROTEIN TOLC"/>
    <property type="match status" value="1"/>
</dbReference>
<evidence type="ECO:0000256" key="9">
    <source>
        <dbReference type="SAM" id="SignalP"/>
    </source>
</evidence>
<keyword evidence="3" id="KW-0813">Transport</keyword>
<organism evidence="10 11">
    <name type="scientific">Piscinibacterium candidicorallinum</name>
    <dbReference type="NCBI Taxonomy" id="1793872"/>
    <lineage>
        <taxon>Bacteria</taxon>
        <taxon>Pseudomonadati</taxon>
        <taxon>Pseudomonadota</taxon>
        <taxon>Betaproteobacteria</taxon>
        <taxon>Burkholderiales</taxon>
        <taxon>Piscinibacterium</taxon>
    </lineage>
</organism>
<protein>
    <submittedName>
        <fullName evidence="10">TolC family outer membrane protein</fullName>
    </submittedName>
</protein>
<feature type="region of interest" description="Disordered" evidence="8">
    <location>
        <begin position="50"/>
        <end position="71"/>
    </location>
</feature>
<feature type="region of interest" description="Disordered" evidence="8">
    <location>
        <begin position="442"/>
        <end position="462"/>
    </location>
</feature>
<feature type="signal peptide" evidence="9">
    <location>
        <begin position="1"/>
        <end position="21"/>
    </location>
</feature>
<dbReference type="NCBIfam" id="TIGR01844">
    <property type="entry name" value="type_I_sec_TolC"/>
    <property type="match status" value="1"/>
</dbReference>
<name>A0ABV7H4T0_9BURK</name>
<dbReference type="InterPro" id="IPR051906">
    <property type="entry name" value="TolC-like"/>
</dbReference>
<dbReference type="EMBL" id="JBHRTI010000010">
    <property type="protein sequence ID" value="MFC3148923.1"/>
    <property type="molecule type" value="Genomic_DNA"/>
</dbReference>
<evidence type="ECO:0000256" key="3">
    <source>
        <dbReference type="ARBA" id="ARBA00022448"/>
    </source>
</evidence>
<gene>
    <name evidence="10" type="ORF">ACFOEN_14950</name>
</gene>
<evidence type="ECO:0000256" key="2">
    <source>
        <dbReference type="ARBA" id="ARBA00007613"/>
    </source>
</evidence>
<keyword evidence="6" id="KW-0472">Membrane</keyword>
<keyword evidence="11" id="KW-1185">Reference proteome</keyword>
<proteinExistence type="inferred from homology"/>
<dbReference type="Gene3D" id="1.20.1600.10">
    <property type="entry name" value="Outer membrane efflux proteins (OEP)"/>
    <property type="match status" value="1"/>
</dbReference>
<dbReference type="SUPFAM" id="SSF56954">
    <property type="entry name" value="Outer membrane efflux proteins (OEP)"/>
    <property type="match status" value="1"/>
</dbReference>
<evidence type="ECO:0000256" key="1">
    <source>
        <dbReference type="ARBA" id="ARBA00004442"/>
    </source>
</evidence>
<keyword evidence="9" id="KW-0732">Signal</keyword>
<sequence length="462" mass="48794">MQRTALAVALSSLLALPAAHALSLQEAFDAALQNDPTFSGARASLVAAQERTNQSKSLTRPNVGLTASANATRTELKISGTPSASSNDNNQQAGIQATMPLFRPANWAQQEQAKLGEQIADAQLAAARQDLILRLSQAYFDVLAAQDSVSAIAALKKAVGEQLAQAKREFEVGTKTIVDTHEAQARFDQIVAQEAVAQGDLISKQSALSQITGRPTPSLNGLVNKPNLRMVEPASMEDWVSQAERGNYGVVIAGSSLEIAKRDVTRSKAGNLPTVDLVGNVGANRSSGSISLPRSSTGNSATVGVQMTWPLYAGGAIDARLRETIALEDKARLDLEAAKRAANQGAKQAYLGVTYGLAQVRALEAAEVSATSQLNSTRLGYQVGVRINLEVLNAEQQLAQTRTNLLKSRYDTLLAGLRLKSAAGQLGDEDLKAVNAYLSPVPVTPEPVVVPPSPAVKPPPKR</sequence>
<dbReference type="Pfam" id="PF02321">
    <property type="entry name" value="OEP"/>
    <property type="match status" value="2"/>
</dbReference>
<keyword evidence="7" id="KW-0998">Cell outer membrane</keyword>
<comment type="similarity">
    <text evidence="2">Belongs to the outer membrane factor (OMF) (TC 1.B.17) family.</text>
</comment>
<comment type="subcellular location">
    <subcellularLocation>
        <location evidence="1">Cell outer membrane</location>
    </subcellularLocation>
</comment>
<evidence type="ECO:0000256" key="6">
    <source>
        <dbReference type="ARBA" id="ARBA00023136"/>
    </source>
</evidence>
<dbReference type="InterPro" id="IPR010130">
    <property type="entry name" value="T1SS_OMP_TolC"/>
</dbReference>
<reference evidence="11" key="1">
    <citation type="journal article" date="2019" name="Int. J. Syst. Evol. Microbiol.">
        <title>The Global Catalogue of Microorganisms (GCM) 10K type strain sequencing project: providing services to taxonomists for standard genome sequencing and annotation.</title>
        <authorList>
            <consortium name="The Broad Institute Genomics Platform"/>
            <consortium name="The Broad Institute Genome Sequencing Center for Infectious Disease"/>
            <person name="Wu L."/>
            <person name="Ma J."/>
        </authorList>
    </citation>
    <scope>NUCLEOTIDE SEQUENCE [LARGE SCALE GENOMIC DNA]</scope>
    <source>
        <strain evidence="11">KCTC 52168</strain>
    </source>
</reference>
<evidence type="ECO:0000313" key="11">
    <source>
        <dbReference type="Proteomes" id="UP001595556"/>
    </source>
</evidence>
<feature type="chain" id="PRO_5047459946" evidence="9">
    <location>
        <begin position="22"/>
        <end position="462"/>
    </location>
</feature>
<evidence type="ECO:0000313" key="10">
    <source>
        <dbReference type="EMBL" id="MFC3148923.1"/>
    </source>
</evidence>
<accession>A0ABV7H4T0</accession>
<evidence type="ECO:0000256" key="7">
    <source>
        <dbReference type="ARBA" id="ARBA00023237"/>
    </source>
</evidence>
<dbReference type="Proteomes" id="UP001595556">
    <property type="component" value="Unassembled WGS sequence"/>
</dbReference>
<keyword evidence="5" id="KW-0812">Transmembrane</keyword>
<evidence type="ECO:0000256" key="8">
    <source>
        <dbReference type="SAM" id="MobiDB-lite"/>
    </source>
</evidence>
<dbReference type="PANTHER" id="PTHR30026">
    <property type="entry name" value="OUTER MEMBRANE PROTEIN TOLC"/>
    <property type="match status" value="1"/>
</dbReference>
<keyword evidence="4" id="KW-1134">Transmembrane beta strand</keyword>
<dbReference type="InterPro" id="IPR003423">
    <property type="entry name" value="OMP_efflux"/>
</dbReference>
<comment type="caution">
    <text evidence="10">The sequence shown here is derived from an EMBL/GenBank/DDBJ whole genome shotgun (WGS) entry which is preliminary data.</text>
</comment>
<evidence type="ECO:0000256" key="4">
    <source>
        <dbReference type="ARBA" id="ARBA00022452"/>
    </source>
</evidence>
<dbReference type="RefSeq" id="WP_377305288.1">
    <property type="nucleotide sequence ID" value="NZ_CP180191.1"/>
</dbReference>